<dbReference type="CDD" id="cd06225">
    <property type="entry name" value="HAMP"/>
    <property type="match status" value="1"/>
</dbReference>
<sequence>MKKRDKKRYKFGLRTKLVLFTTVLAIITYSFSAFFMYYIHPNFANSMNESMFTTITLGLGVFWSGVLAFFAAGLIIHPLQRLEKVAIRVAEGDISKDVDLSKSDDEIRSLGMAFNGMLRSIRDMVHNIEANFSKTNESVVHISEASSYAAKHADAISKTIAEISAGAESSAISIQGTAESIEEITRIAEEVQSRAKASQVSSVEMLKELNESNDVIHSLIHGMERLAKGNETSLEAVHRLETNAKKVERIIGLVGDIAAQTNLLALNASIEAARAGEQGKGFAVVAEEVRKLADESGTAVQGISDLIQNIQKEVYAVVQQITEQVKSANEEAQKGSKTHKVFDHMTETVHEVAHSVEQITALVNEQMESIQRTSRQSQDVSAIAQETSAGSYEVTEATKEQAAVMQNVEELMSDLKTQAEQLKKTISTFQRE</sequence>
<keyword evidence="8" id="KW-1133">Transmembrane helix</keyword>
<feature type="transmembrane region" description="Helical" evidence="8">
    <location>
        <begin position="20"/>
        <end position="39"/>
    </location>
</feature>
<organism evidence="11 12">
    <name type="scientific">Bacillus spongiae</name>
    <dbReference type="NCBI Taxonomy" id="2683610"/>
    <lineage>
        <taxon>Bacteria</taxon>
        <taxon>Bacillati</taxon>
        <taxon>Bacillota</taxon>
        <taxon>Bacilli</taxon>
        <taxon>Bacillales</taxon>
        <taxon>Bacillaceae</taxon>
        <taxon>Bacillus</taxon>
    </lineage>
</organism>
<dbReference type="Pfam" id="PF00015">
    <property type="entry name" value="MCPsignal"/>
    <property type="match status" value="1"/>
</dbReference>
<reference evidence="11 12" key="1">
    <citation type="journal article" date="2018" name="J. Microbiol.">
        <title>Bacillus spongiae sp. nov., isolated from sponge of Jeju Island.</title>
        <authorList>
            <person name="Lee G.E."/>
            <person name="Im W.T."/>
            <person name="Park J.S."/>
        </authorList>
    </citation>
    <scope>NUCLEOTIDE SEQUENCE [LARGE SCALE GENOMIC DNA]</scope>
    <source>
        <strain evidence="11 12">135PIL107-10</strain>
    </source>
</reference>
<keyword evidence="8" id="KW-0812">Transmembrane</keyword>
<dbReference type="SUPFAM" id="SSF58104">
    <property type="entry name" value="Methyl-accepting chemotaxis protein (MCP) signaling domain"/>
    <property type="match status" value="1"/>
</dbReference>
<keyword evidence="3 8" id="KW-0472">Membrane</keyword>
<dbReference type="InterPro" id="IPR003660">
    <property type="entry name" value="HAMP_dom"/>
</dbReference>
<comment type="caution">
    <text evidence="11">The sequence shown here is derived from an EMBL/GenBank/DDBJ whole genome shotgun (WGS) entry which is preliminary data.</text>
</comment>
<dbReference type="Pfam" id="PF00672">
    <property type="entry name" value="HAMP"/>
    <property type="match status" value="1"/>
</dbReference>
<evidence type="ECO:0000256" key="1">
    <source>
        <dbReference type="ARBA" id="ARBA00004236"/>
    </source>
</evidence>
<accession>A0ABU8HIG9</accession>
<keyword evidence="12" id="KW-1185">Reference proteome</keyword>
<feature type="domain" description="HAMP" evidence="10">
    <location>
        <begin position="73"/>
        <end position="126"/>
    </location>
</feature>
<dbReference type="SMART" id="SM00283">
    <property type="entry name" value="MA"/>
    <property type="match status" value="1"/>
</dbReference>
<dbReference type="InterPro" id="IPR004089">
    <property type="entry name" value="MCPsignal_dom"/>
</dbReference>
<dbReference type="PROSITE" id="PS50885">
    <property type="entry name" value="HAMP"/>
    <property type="match status" value="1"/>
</dbReference>
<dbReference type="PROSITE" id="PS50111">
    <property type="entry name" value="CHEMOTAXIS_TRANSDUC_2"/>
    <property type="match status" value="1"/>
</dbReference>
<dbReference type="SMART" id="SM00304">
    <property type="entry name" value="HAMP"/>
    <property type="match status" value="1"/>
</dbReference>
<evidence type="ECO:0000259" key="10">
    <source>
        <dbReference type="PROSITE" id="PS50885"/>
    </source>
</evidence>
<keyword evidence="4 6" id="KW-0807">Transducer</keyword>
<dbReference type="PANTHER" id="PTHR32089">
    <property type="entry name" value="METHYL-ACCEPTING CHEMOTAXIS PROTEIN MCPB"/>
    <property type="match status" value="1"/>
</dbReference>
<comment type="similarity">
    <text evidence="5">Belongs to the methyl-accepting chemotaxis (MCP) protein family.</text>
</comment>
<dbReference type="Proteomes" id="UP001312865">
    <property type="component" value="Unassembled WGS sequence"/>
</dbReference>
<evidence type="ECO:0000256" key="5">
    <source>
        <dbReference type="ARBA" id="ARBA00029447"/>
    </source>
</evidence>
<feature type="transmembrane region" description="Helical" evidence="8">
    <location>
        <begin position="51"/>
        <end position="76"/>
    </location>
</feature>
<feature type="domain" description="Methyl-accepting transducer" evidence="9">
    <location>
        <begin position="145"/>
        <end position="381"/>
    </location>
</feature>
<keyword evidence="7" id="KW-0175">Coiled coil</keyword>
<proteinExistence type="inferred from homology"/>
<protein>
    <submittedName>
        <fullName evidence="11">Methyl-accepting chemotaxis protein</fullName>
    </submittedName>
</protein>
<evidence type="ECO:0000256" key="3">
    <source>
        <dbReference type="ARBA" id="ARBA00023136"/>
    </source>
</evidence>
<evidence type="ECO:0000256" key="7">
    <source>
        <dbReference type="SAM" id="Coils"/>
    </source>
</evidence>
<gene>
    <name evidence="11" type="ORF">WAK64_18665</name>
</gene>
<evidence type="ECO:0000256" key="4">
    <source>
        <dbReference type="ARBA" id="ARBA00023224"/>
    </source>
</evidence>
<evidence type="ECO:0000256" key="8">
    <source>
        <dbReference type="SAM" id="Phobius"/>
    </source>
</evidence>
<evidence type="ECO:0000256" key="2">
    <source>
        <dbReference type="ARBA" id="ARBA00022475"/>
    </source>
</evidence>
<feature type="coiled-coil region" evidence="7">
    <location>
        <begin position="405"/>
        <end position="432"/>
    </location>
</feature>
<name>A0ABU8HIG9_9BACI</name>
<keyword evidence="2" id="KW-1003">Cell membrane</keyword>
<evidence type="ECO:0000313" key="12">
    <source>
        <dbReference type="Proteomes" id="UP001312865"/>
    </source>
</evidence>
<evidence type="ECO:0000313" key="11">
    <source>
        <dbReference type="EMBL" id="MEI5909077.1"/>
    </source>
</evidence>
<dbReference type="Gene3D" id="1.10.287.950">
    <property type="entry name" value="Methyl-accepting chemotaxis protein"/>
    <property type="match status" value="1"/>
</dbReference>
<dbReference type="PANTHER" id="PTHR32089:SF112">
    <property type="entry name" value="LYSOZYME-LIKE PROTEIN-RELATED"/>
    <property type="match status" value="1"/>
</dbReference>
<evidence type="ECO:0000256" key="6">
    <source>
        <dbReference type="PROSITE-ProRule" id="PRU00284"/>
    </source>
</evidence>
<evidence type="ECO:0000259" key="9">
    <source>
        <dbReference type="PROSITE" id="PS50111"/>
    </source>
</evidence>
<dbReference type="EMBL" id="JBBAXC010000019">
    <property type="protein sequence ID" value="MEI5909077.1"/>
    <property type="molecule type" value="Genomic_DNA"/>
</dbReference>
<comment type="subcellular location">
    <subcellularLocation>
        <location evidence="1">Cell membrane</location>
    </subcellularLocation>
</comment>